<accession>A0A061S1Q5</accession>
<dbReference type="PANTHER" id="PTHR10772">
    <property type="entry name" value="10 KDA HEAT SHOCK PROTEIN"/>
    <property type="match status" value="1"/>
</dbReference>
<dbReference type="Pfam" id="PF00166">
    <property type="entry name" value="Cpn10"/>
    <property type="match status" value="2"/>
</dbReference>
<dbReference type="PANTHER" id="PTHR10772:SF63">
    <property type="entry name" value="20 KDA CHAPERONIN, CHLOROPLASTIC"/>
    <property type="match status" value="1"/>
</dbReference>
<reference evidence="8" key="1">
    <citation type="submission" date="2014-05" db="EMBL/GenBank/DDBJ databases">
        <title>The transcriptome of the halophilic microalga Tetraselmis sp. GSL018 isolated from the Great Salt Lake, Utah.</title>
        <authorList>
            <person name="Jinkerson R.E."/>
            <person name="D'Adamo S."/>
            <person name="Posewitz M.C."/>
        </authorList>
    </citation>
    <scope>NUCLEOTIDE SEQUENCE</scope>
    <source>
        <strain evidence="8">GSL018</strain>
    </source>
</reference>
<dbReference type="PRINTS" id="PR00297">
    <property type="entry name" value="CHAPERONIN10"/>
</dbReference>
<evidence type="ECO:0000256" key="5">
    <source>
        <dbReference type="ARBA" id="ARBA00079398"/>
    </source>
</evidence>
<feature type="compositionally biased region" description="Polar residues" evidence="7">
    <location>
        <begin position="1"/>
        <end position="18"/>
    </location>
</feature>
<dbReference type="EMBL" id="GBEZ01008696">
    <property type="protein sequence ID" value="JAC76860.1"/>
    <property type="molecule type" value="Transcribed_RNA"/>
</dbReference>
<dbReference type="AlphaFoldDB" id="A0A061S1Q5"/>
<evidence type="ECO:0000313" key="8">
    <source>
        <dbReference type="EMBL" id="JAC76860.1"/>
    </source>
</evidence>
<evidence type="ECO:0000256" key="2">
    <source>
        <dbReference type="ARBA" id="ARBA00023186"/>
    </source>
</evidence>
<dbReference type="SMART" id="SM00883">
    <property type="entry name" value="Cpn10"/>
    <property type="match status" value="2"/>
</dbReference>
<protein>
    <recommendedName>
        <fullName evidence="4">20 kDa chaperonin, chloroplastic</fullName>
    </recommendedName>
    <alternativeName>
        <fullName evidence="3">Chaperonin 10</fullName>
    </alternativeName>
    <alternativeName>
        <fullName evidence="5">Protein Cpn21</fullName>
    </alternativeName>
</protein>
<organism evidence="8">
    <name type="scientific">Tetraselmis sp. GSL018</name>
    <dbReference type="NCBI Taxonomy" id="582737"/>
    <lineage>
        <taxon>Eukaryota</taxon>
        <taxon>Viridiplantae</taxon>
        <taxon>Chlorophyta</taxon>
        <taxon>core chlorophytes</taxon>
        <taxon>Chlorodendrophyceae</taxon>
        <taxon>Chlorodendrales</taxon>
        <taxon>Chlorodendraceae</taxon>
        <taxon>Tetraselmis</taxon>
    </lineage>
</organism>
<evidence type="ECO:0000256" key="1">
    <source>
        <dbReference type="ARBA" id="ARBA00006975"/>
    </source>
</evidence>
<dbReference type="InterPro" id="IPR037124">
    <property type="entry name" value="Chaperonin_GroES_sf"/>
</dbReference>
<evidence type="ECO:0000256" key="4">
    <source>
        <dbReference type="ARBA" id="ARBA00073031"/>
    </source>
</evidence>
<dbReference type="Gene3D" id="2.30.33.40">
    <property type="entry name" value="GroES chaperonin"/>
    <property type="match status" value="2"/>
</dbReference>
<dbReference type="GO" id="GO:0051082">
    <property type="term" value="F:unfolded protein binding"/>
    <property type="evidence" value="ECO:0007669"/>
    <property type="project" value="TreeGrafter"/>
</dbReference>
<feature type="region of interest" description="Disordered" evidence="7">
    <location>
        <begin position="1"/>
        <end position="23"/>
    </location>
</feature>
<gene>
    <name evidence="8" type="primary">GROES</name>
    <name evidence="8" type="ORF">TSPGSL018_19093</name>
</gene>
<keyword evidence="2 6" id="KW-0143">Chaperone</keyword>
<dbReference type="PROSITE" id="PS00681">
    <property type="entry name" value="CHAPERONINS_CPN10"/>
    <property type="match status" value="1"/>
</dbReference>
<dbReference type="FunFam" id="2.30.33.40:FF:000001">
    <property type="entry name" value="10 kDa chaperonin"/>
    <property type="match status" value="1"/>
</dbReference>
<proteinExistence type="inferred from homology"/>
<dbReference type="GO" id="GO:0046872">
    <property type="term" value="F:metal ion binding"/>
    <property type="evidence" value="ECO:0007669"/>
    <property type="project" value="TreeGrafter"/>
</dbReference>
<dbReference type="GO" id="GO:0051087">
    <property type="term" value="F:protein-folding chaperone binding"/>
    <property type="evidence" value="ECO:0007669"/>
    <property type="project" value="TreeGrafter"/>
</dbReference>
<dbReference type="CDD" id="cd00320">
    <property type="entry name" value="cpn10"/>
    <property type="match status" value="2"/>
</dbReference>
<name>A0A061S1Q5_9CHLO</name>
<evidence type="ECO:0000256" key="6">
    <source>
        <dbReference type="RuleBase" id="RU003479"/>
    </source>
</evidence>
<dbReference type="InterPro" id="IPR018369">
    <property type="entry name" value="Chaprnonin_Cpn10_CS"/>
</dbReference>
<sequence length="233" mass="24812">MLKSVSTQKALQPSTARTASLRHRRRSCAVKAAITIPETYSKVTVRGQNVLVKVAEAEKETKGGVLLPSQAQRKPTSGDVVNLGGDTTQLKEGDTVLYSKFGIGCTDIKLGEEDFVILREEDCIGVMPKSGAEADDVPDLVPILDRVLIKIEEAVTVTAGGMLIPDASNERPMCGEVIRTGPGKKGPDGELEKMPVTAGDRVIYFKYAGDVIPTASGARYTVVHASDILCKAA</sequence>
<dbReference type="InterPro" id="IPR011032">
    <property type="entry name" value="GroES-like_sf"/>
</dbReference>
<dbReference type="GO" id="GO:0005524">
    <property type="term" value="F:ATP binding"/>
    <property type="evidence" value="ECO:0007669"/>
    <property type="project" value="InterPro"/>
</dbReference>
<dbReference type="InterPro" id="IPR020818">
    <property type="entry name" value="Chaperonin_GroES"/>
</dbReference>
<evidence type="ECO:0000256" key="3">
    <source>
        <dbReference type="ARBA" id="ARBA00031971"/>
    </source>
</evidence>
<evidence type="ECO:0000256" key="7">
    <source>
        <dbReference type="SAM" id="MobiDB-lite"/>
    </source>
</evidence>
<dbReference type="GO" id="GO:0044183">
    <property type="term" value="F:protein folding chaperone"/>
    <property type="evidence" value="ECO:0007669"/>
    <property type="project" value="InterPro"/>
</dbReference>
<comment type="similarity">
    <text evidence="1 6">Belongs to the GroES chaperonin family.</text>
</comment>
<dbReference type="SUPFAM" id="SSF50129">
    <property type="entry name" value="GroES-like"/>
    <property type="match status" value="2"/>
</dbReference>